<evidence type="ECO:0000256" key="1">
    <source>
        <dbReference type="SAM" id="MobiDB-lite"/>
    </source>
</evidence>
<feature type="compositionally biased region" description="Basic and acidic residues" evidence="1">
    <location>
        <begin position="88"/>
        <end position="104"/>
    </location>
</feature>
<gene>
    <name evidence="3" type="ORF">RY831_04060</name>
</gene>
<feature type="compositionally biased region" description="Low complexity" evidence="1">
    <location>
        <begin position="112"/>
        <end position="128"/>
    </location>
</feature>
<dbReference type="RefSeq" id="WP_326505059.1">
    <property type="nucleotide sequence ID" value="NZ_JAWIIV010000002.1"/>
</dbReference>
<evidence type="ECO:0000259" key="2">
    <source>
        <dbReference type="Pfam" id="PF19556"/>
    </source>
</evidence>
<reference evidence="3 4" key="1">
    <citation type="submission" date="2023-10" db="EMBL/GenBank/DDBJ databases">
        <title>Noviherbaspirillum sp. CPCC 100848 genome assembly.</title>
        <authorList>
            <person name="Li X.Y."/>
            <person name="Fang X.M."/>
        </authorList>
    </citation>
    <scope>NUCLEOTIDE SEQUENCE [LARGE SCALE GENOMIC DNA]</scope>
    <source>
        <strain evidence="3 4">CPCC 100848</strain>
    </source>
</reference>
<name>A0ABU6J3X3_9BURK</name>
<comment type="caution">
    <text evidence="3">The sequence shown here is derived from an EMBL/GenBank/DDBJ whole genome shotgun (WGS) entry which is preliminary data.</text>
</comment>
<feature type="region of interest" description="Disordered" evidence="1">
    <location>
        <begin position="88"/>
        <end position="161"/>
    </location>
</feature>
<dbReference type="Pfam" id="PF19556">
    <property type="entry name" value="PRTRC_E"/>
    <property type="match status" value="1"/>
</dbReference>
<proteinExistence type="predicted"/>
<sequence length="161" mass="16775">MFTELLPILQERSVTVQLSLRDGKVAVLVAPKKTKEDENPAYWTPFSACATAAELDAGFAQMLQNYVAVRSEVTVSLSDALNAAADAMKKAADEAKKKASEKIKKPVPKLGAPAATVATATSAAATPKTDTEDDDDSGGEREPAAAPAAVVADEAPQVSLF</sequence>
<protein>
    <submittedName>
        <fullName evidence="3">PRTRC system protein E</fullName>
    </submittedName>
</protein>
<dbReference type="NCBIfam" id="TIGR03741">
    <property type="entry name" value="PRTRC_E"/>
    <property type="match status" value="1"/>
</dbReference>
<keyword evidence="4" id="KW-1185">Reference proteome</keyword>
<organism evidence="3 4">
    <name type="scientific">Noviherbaspirillum album</name>
    <dbReference type="NCBI Taxonomy" id="3080276"/>
    <lineage>
        <taxon>Bacteria</taxon>
        <taxon>Pseudomonadati</taxon>
        <taxon>Pseudomonadota</taxon>
        <taxon>Betaproteobacteria</taxon>
        <taxon>Burkholderiales</taxon>
        <taxon>Oxalobacteraceae</taxon>
        <taxon>Noviherbaspirillum</taxon>
    </lineage>
</organism>
<feature type="domain" description="ParB-related ThiF-related cassette protein E" evidence="2">
    <location>
        <begin position="22"/>
        <end position="103"/>
    </location>
</feature>
<evidence type="ECO:0000313" key="3">
    <source>
        <dbReference type="EMBL" id="MEC4718310.1"/>
    </source>
</evidence>
<dbReference type="EMBL" id="JAWIIV010000002">
    <property type="protein sequence ID" value="MEC4718310.1"/>
    <property type="molecule type" value="Genomic_DNA"/>
</dbReference>
<evidence type="ECO:0000313" key="4">
    <source>
        <dbReference type="Proteomes" id="UP001352263"/>
    </source>
</evidence>
<dbReference type="Proteomes" id="UP001352263">
    <property type="component" value="Unassembled WGS sequence"/>
</dbReference>
<accession>A0ABU6J3X3</accession>
<feature type="compositionally biased region" description="Low complexity" evidence="1">
    <location>
        <begin position="144"/>
        <end position="161"/>
    </location>
</feature>
<dbReference type="InterPro" id="IPR022273">
    <property type="entry name" value="PRTRC_protein-E"/>
</dbReference>